<gene>
    <name evidence="1" type="ORF">BCR34DRAFT_280422</name>
</gene>
<comment type="caution">
    <text evidence="1">The sequence shown here is derived from an EMBL/GenBank/DDBJ whole genome shotgun (WGS) entry which is preliminary data.</text>
</comment>
<sequence length="87" mass="9444">MSMPWQRNRLQAVLLWGCSSLSGRNLNRRESAFARFRTSSVGTVCIYQGPISTAGQDKIIQSLALSALLVFMAPRIGQTALSALSVS</sequence>
<evidence type="ECO:0000313" key="2">
    <source>
        <dbReference type="Proteomes" id="UP000193144"/>
    </source>
</evidence>
<organism evidence="1 2">
    <name type="scientific">Clohesyomyces aquaticus</name>
    <dbReference type="NCBI Taxonomy" id="1231657"/>
    <lineage>
        <taxon>Eukaryota</taxon>
        <taxon>Fungi</taxon>
        <taxon>Dikarya</taxon>
        <taxon>Ascomycota</taxon>
        <taxon>Pezizomycotina</taxon>
        <taxon>Dothideomycetes</taxon>
        <taxon>Pleosporomycetidae</taxon>
        <taxon>Pleosporales</taxon>
        <taxon>Lindgomycetaceae</taxon>
        <taxon>Clohesyomyces</taxon>
    </lineage>
</organism>
<protein>
    <submittedName>
        <fullName evidence="1">Uncharacterized protein</fullName>
    </submittedName>
</protein>
<keyword evidence="2" id="KW-1185">Reference proteome</keyword>
<name>A0A1Y1Y0M7_9PLEO</name>
<accession>A0A1Y1Y0M7</accession>
<dbReference type="AlphaFoldDB" id="A0A1Y1Y0M7"/>
<reference evidence="1 2" key="1">
    <citation type="submission" date="2016-07" db="EMBL/GenBank/DDBJ databases">
        <title>Pervasive Adenine N6-methylation of Active Genes in Fungi.</title>
        <authorList>
            <consortium name="DOE Joint Genome Institute"/>
            <person name="Mondo S.J."/>
            <person name="Dannebaum R.O."/>
            <person name="Kuo R.C."/>
            <person name="Labutti K."/>
            <person name="Haridas S."/>
            <person name="Kuo A."/>
            <person name="Salamov A."/>
            <person name="Ahrendt S.R."/>
            <person name="Lipzen A."/>
            <person name="Sullivan W."/>
            <person name="Andreopoulos W.B."/>
            <person name="Clum A."/>
            <person name="Lindquist E."/>
            <person name="Daum C."/>
            <person name="Ramamoorthy G.K."/>
            <person name="Gryganskyi A."/>
            <person name="Culley D."/>
            <person name="Magnuson J.K."/>
            <person name="James T.Y."/>
            <person name="O'Malley M.A."/>
            <person name="Stajich J.E."/>
            <person name="Spatafora J.W."/>
            <person name="Visel A."/>
            <person name="Grigoriev I.V."/>
        </authorList>
    </citation>
    <scope>NUCLEOTIDE SEQUENCE [LARGE SCALE GENOMIC DNA]</scope>
    <source>
        <strain evidence="1 2">CBS 115471</strain>
    </source>
</reference>
<proteinExistence type="predicted"/>
<dbReference type="Proteomes" id="UP000193144">
    <property type="component" value="Unassembled WGS sequence"/>
</dbReference>
<dbReference type="EMBL" id="MCFA01000454">
    <property type="protein sequence ID" value="ORX91557.1"/>
    <property type="molecule type" value="Genomic_DNA"/>
</dbReference>
<evidence type="ECO:0000313" key="1">
    <source>
        <dbReference type="EMBL" id="ORX91557.1"/>
    </source>
</evidence>